<dbReference type="RefSeq" id="WP_390286805.1">
    <property type="nucleotide sequence ID" value="NZ_JBHUDI010000005.1"/>
</dbReference>
<keyword evidence="2" id="KW-1185">Reference proteome</keyword>
<reference evidence="1 2" key="1">
    <citation type="journal article" date="2019" name="Int. J. Syst. Evol. Microbiol.">
        <title>The Global Catalogue of Microorganisms (GCM) 10K type strain sequencing project: providing services to taxonomists for standard genome sequencing and annotation.</title>
        <authorList>
            <consortium name="The Broad Institute Genomics Platform"/>
            <consortium name="The Broad Institute Genome Sequencing Center for Infectious Disease"/>
            <person name="Wu L."/>
            <person name="Ma J."/>
        </authorList>
    </citation>
    <scope>NUCLEOTIDE SEQUENCE [LARGE SCALE GENOMIC DNA]</scope>
    <source>
        <strain evidence="1 2">CGMCC 1.12230</strain>
    </source>
</reference>
<comment type="caution">
    <text evidence="1">The sequence shown here is derived from an EMBL/GenBank/DDBJ whole genome shotgun (WGS) entry which is preliminary data.</text>
</comment>
<protein>
    <submittedName>
        <fullName evidence="1">Uncharacterized protein</fullName>
    </submittedName>
</protein>
<proteinExistence type="predicted"/>
<organism evidence="1 2">
    <name type="scientific">Haloarchaeobius amylolyticus</name>
    <dbReference type="NCBI Taxonomy" id="1198296"/>
    <lineage>
        <taxon>Archaea</taxon>
        <taxon>Methanobacteriati</taxon>
        <taxon>Methanobacteriota</taxon>
        <taxon>Stenosarchaea group</taxon>
        <taxon>Halobacteria</taxon>
        <taxon>Halobacteriales</taxon>
        <taxon>Halorubellaceae</taxon>
        <taxon>Haloarchaeobius</taxon>
    </lineage>
</organism>
<accession>A0ABD6BFM4</accession>
<gene>
    <name evidence="1" type="ORF">ACFR99_09875</name>
</gene>
<sequence length="106" mass="11344">MPGARTPRGVLDGRVHGHYTTSDTIVSTVPTDDRRGLTSQSPLVSAPLEDTADEVIEAVLLGRSRVTETTERIDIGIPDLRCDSDLGTSLDGNDLLFNGVMNHTLA</sequence>
<evidence type="ECO:0000313" key="1">
    <source>
        <dbReference type="EMBL" id="MFD1563856.1"/>
    </source>
</evidence>
<dbReference type="AlphaFoldDB" id="A0ABD6BFM4"/>
<name>A0ABD6BFM4_9EURY</name>
<dbReference type="EMBL" id="JBHUDI010000005">
    <property type="protein sequence ID" value="MFD1563856.1"/>
    <property type="molecule type" value="Genomic_DNA"/>
</dbReference>
<dbReference type="Proteomes" id="UP001597076">
    <property type="component" value="Unassembled WGS sequence"/>
</dbReference>
<evidence type="ECO:0000313" key="2">
    <source>
        <dbReference type="Proteomes" id="UP001597076"/>
    </source>
</evidence>